<dbReference type="EMBL" id="JBIRXV010000001">
    <property type="protein sequence ID" value="MFI2319131.1"/>
    <property type="molecule type" value="Genomic_DNA"/>
</dbReference>
<organism evidence="2 3">
    <name type="scientific">Nocardia beijingensis</name>
    <dbReference type="NCBI Taxonomy" id="95162"/>
    <lineage>
        <taxon>Bacteria</taxon>
        <taxon>Bacillati</taxon>
        <taxon>Actinomycetota</taxon>
        <taxon>Actinomycetes</taxon>
        <taxon>Mycobacteriales</taxon>
        <taxon>Nocardiaceae</taxon>
        <taxon>Nocardia</taxon>
    </lineage>
</organism>
<feature type="region of interest" description="Disordered" evidence="1">
    <location>
        <begin position="48"/>
        <end position="67"/>
    </location>
</feature>
<reference evidence="2 3" key="1">
    <citation type="submission" date="2024-10" db="EMBL/GenBank/DDBJ databases">
        <title>The Natural Products Discovery Center: Release of the First 8490 Sequenced Strains for Exploring Actinobacteria Biosynthetic Diversity.</title>
        <authorList>
            <person name="Kalkreuter E."/>
            <person name="Kautsar S.A."/>
            <person name="Yang D."/>
            <person name="Bader C.D."/>
            <person name="Teijaro C.N."/>
            <person name="Fluegel L."/>
            <person name="Davis C.M."/>
            <person name="Simpson J.R."/>
            <person name="Lauterbach L."/>
            <person name="Steele A.D."/>
            <person name="Gui C."/>
            <person name="Meng S."/>
            <person name="Li G."/>
            <person name="Viehrig K."/>
            <person name="Ye F."/>
            <person name="Su P."/>
            <person name="Kiefer A.F."/>
            <person name="Nichols A."/>
            <person name="Cepeda A.J."/>
            <person name="Yan W."/>
            <person name="Fan B."/>
            <person name="Jiang Y."/>
            <person name="Adhikari A."/>
            <person name="Zheng C.-J."/>
            <person name="Schuster L."/>
            <person name="Cowan T.M."/>
            <person name="Smanski M.J."/>
            <person name="Chevrette M.G."/>
            <person name="De Carvalho L.P.S."/>
            <person name="Shen B."/>
        </authorList>
    </citation>
    <scope>NUCLEOTIDE SEQUENCE [LARGE SCALE GENOMIC DNA]</scope>
    <source>
        <strain evidence="2 3">NPDC019626</strain>
    </source>
</reference>
<name>A0ABW7W815_9NOCA</name>
<accession>A0ABW7W815</accession>
<evidence type="ECO:0000256" key="1">
    <source>
        <dbReference type="SAM" id="MobiDB-lite"/>
    </source>
</evidence>
<keyword evidence="3" id="KW-1185">Reference proteome</keyword>
<dbReference type="GeneID" id="96238456"/>
<comment type="caution">
    <text evidence="2">The sequence shown here is derived from an EMBL/GenBank/DDBJ whole genome shotgun (WGS) entry which is preliminary data.</text>
</comment>
<protein>
    <recommendedName>
        <fullName evidence="4">Secreted protein</fullName>
    </recommendedName>
</protein>
<sequence length="82" mass="9180">MRWWKAVGLAGVAGVVATGVVVVRAERRRRAYTPDQVREQLHARFAQAASAAGETGSAQPQPVPGLGERVRRLFRRWSRREK</sequence>
<evidence type="ECO:0008006" key="4">
    <source>
        <dbReference type="Google" id="ProtNLM"/>
    </source>
</evidence>
<proteinExistence type="predicted"/>
<evidence type="ECO:0000313" key="3">
    <source>
        <dbReference type="Proteomes" id="UP001611450"/>
    </source>
</evidence>
<dbReference type="Proteomes" id="UP001611450">
    <property type="component" value="Unassembled WGS sequence"/>
</dbReference>
<gene>
    <name evidence="2" type="ORF">ACH47G_01460</name>
</gene>
<evidence type="ECO:0000313" key="2">
    <source>
        <dbReference type="EMBL" id="MFI2319131.1"/>
    </source>
</evidence>
<dbReference type="RefSeq" id="WP_067805105.1">
    <property type="nucleotide sequence ID" value="NZ_JADLRZ010000005.1"/>
</dbReference>